<reference evidence="3" key="1">
    <citation type="journal article" date="2019" name="Int. J. Syst. Evol. Microbiol.">
        <title>The Global Catalogue of Microorganisms (GCM) 10K type strain sequencing project: providing services to taxonomists for standard genome sequencing and annotation.</title>
        <authorList>
            <consortium name="The Broad Institute Genomics Platform"/>
            <consortium name="The Broad Institute Genome Sequencing Center for Infectious Disease"/>
            <person name="Wu L."/>
            <person name="Ma J."/>
        </authorList>
    </citation>
    <scope>NUCLEOTIDE SEQUENCE [LARGE SCALE GENOMIC DNA]</scope>
    <source>
        <strain evidence="3">JCM 15421</strain>
    </source>
</reference>
<dbReference type="RefSeq" id="WP_343792356.1">
    <property type="nucleotide sequence ID" value="NZ_BAAAEU010000024.1"/>
</dbReference>
<evidence type="ECO:0000313" key="3">
    <source>
        <dbReference type="Proteomes" id="UP001501523"/>
    </source>
</evidence>
<name>A0ABP3U0Z2_9GAMM</name>
<evidence type="ECO:0000313" key="2">
    <source>
        <dbReference type="EMBL" id="GAA0719910.1"/>
    </source>
</evidence>
<sequence>MSASIAGLRTRVLAAAERRLPALTRLRRTEPLPIRLDRRRIYVLPTRFGLGFAALLFVMLLGALNYGNNPALLLTCLLGAAAGASVFFGFRILSGLSLQRLRADETHAGEPLRLHLCFTPGARVRPSLRLRRGDTETAFAVQANVDCDAALSVPDTRRGWFRPGRIRVWTEYPLGLFQLWSWLHPDSEFLIYPARETPPPPLPSGDGRLGEQLNAGASEEHAGLRDYHPTDASRLIAWKASVRHDSLLVRDVERRSGEALTLDYAGLRGLDTEARIRRLTAWVLIAESAQRSYTLRLPNETIGPGLGASQRRECLRALALLPADGAHD</sequence>
<dbReference type="Proteomes" id="UP001501523">
    <property type="component" value="Unassembled WGS sequence"/>
</dbReference>
<proteinExistence type="predicted"/>
<comment type="caution">
    <text evidence="2">The sequence shown here is derived from an EMBL/GenBank/DDBJ whole genome shotgun (WGS) entry which is preliminary data.</text>
</comment>
<keyword evidence="1" id="KW-0472">Membrane</keyword>
<organism evidence="2 3">
    <name type="scientific">Dokdonella soli</name>
    <dbReference type="NCBI Taxonomy" id="529810"/>
    <lineage>
        <taxon>Bacteria</taxon>
        <taxon>Pseudomonadati</taxon>
        <taxon>Pseudomonadota</taxon>
        <taxon>Gammaproteobacteria</taxon>
        <taxon>Lysobacterales</taxon>
        <taxon>Rhodanobacteraceae</taxon>
        <taxon>Dokdonella</taxon>
    </lineage>
</organism>
<keyword evidence="1" id="KW-1133">Transmembrane helix</keyword>
<feature type="transmembrane region" description="Helical" evidence="1">
    <location>
        <begin position="72"/>
        <end position="93"/>
    </location>
</feature>
<dbReference type="PANTHER" id="PTHR34351:SF1">
    <property type="entry name" value="SLR1927 PROTEIN"/>
    <property type="match status" value="1"/>
</dbReference>
<feature type="transmembrane region" description="Helical" evidence="1">
    <location>
        <begin position="48"/>
        <end position="66"/>
    </location>
</feature>
<dbReference type="EMBL" id="BAAAEU010000024">
    <property type="protein sequence ID" value="GAA0719910.1"/>
    <property type="molecule type" value="Genomic_DNA"/>
</dbReference>
<dbReference type="PANTHER" id="PTHR34351">
    <property type="entry name" value="SLR1927 PROTEIN-RELATED"/>
    <property type="match status" value="1"/>
</dbReference>
<protein>
    <submittedName>
        <fullName evidence="2">DUF58 domain-containing protein</fullName>
    </submittedName>
</protein>
<accession>A0ABP3U0Z2</accession>
<gene>
    <name evidence="2" type="ORF">GCM10009105_28840</name>
</gene>
<keyword evidence="1" id="KW-0812">Transmembrane</keyword>
<keyword evidence="3" id="KW-1185">Reference proteome</keyword>
<evidence type="ECO:0000256" key="1">
    <source>
        <dbReference type="SAM" id="Phobius"/>
    </source>
</evidence>